<dbReference type="PaxDb" id="3708-A0A078GUY8"/>
<sequence length="185" mass="21191">MAGFPGGYKSVQEYCYFVFRRVTECIDDHKSKEETASYLLDKFQIESPMTNIETENLKEMLSRLDQIKSIQDMLKAMNDGHGLGQRVRNETWQRVLNTLCQIQSTTEQMLKLLIHGFGPRPSAAGSSNRQRVEKAEDQGGELQKKKEGDDEEAENQHKNEGGDDEEAEEQQEKEEGNDEEKEEEA</sequence>
<feature type="region of interest" description="Disordered" evidence="1">
    <location>
        <begin position="120"/>
        <end position="185"/>
    </location>
</feature>
<keyword evidence="4" id="KW-1185">Reference proteome</keyword>
<dbReference type="EMBL" id="LK032228">
    <property type="protein sequence ID" value="CDY28954.1"/>
    <property type="molecule type" value="Genomic_DNA"/>
</dbReference>
<name>A0A078GUY8_BRANA</name>
<feature type="compositionally biased region" description="Basic and acidic residues" evidence="1">
    <location>
        <begin position="130"/>
        <end position="161"/>
    </location>
</feature>
<evidence type="ECO:0000313" key="3">
    <source>
        <dbReference type="EMBL" id="CDY28954.1"/>
    </source>
</evidence>
<dbReference type="Proteomes" id="UP001295469">
    <property type="component" value="Chromosome A02"/>
</dbReference>
<feature type="compositionally biased region" description="Acidic residues" evidence="1">
    <location>
        <begin position="162"/>
        <end position="185"/>
    </location>
</feature>
<dbReference type="EMBL" id="HG994356">
    <property type="protein sequence ID" value="CAF2142718.1"/>
    <property type="molecule type" value="Genomic_DNA"/>
</dbReference>
<dbReference type="Gramene" id="CDY28954">
    <property type="protein sequence ID" value="CDY28954"/>
    <property type="gene ID" value="GSBRNA2T00041660001"/>
</dbReference>
<gene>
    <name evidence="3" type="primary">BnaA02g25220D</name>
    <name evidence="2" type="ORF">DARMORV10_A02P31110.1</name>
    <name evidence="3" type="ORF">GSBRNA2T00041660001</name>
</gene>
<accession>A0A078GUY8</accession>
<proteinExistence type="predicted"/>
<protein>
    <submittedName>
        <fullName evidence="2">(rape) hypothetical protein</fullName>
    </submittedName>
    <submittedName>
        <fullName evidence="3">BnaA02g25220D protein</fullName>
    </submittedName>
</protein>
<dbReference type="AlphaFoldDB" id="A0A078GUY8"/>
<evidence type="ECO:0000256" key="1">
    <source>
        <dbReference type="SAM" id="MobiDB-lite"/>
    </source>
</evidence>
<evidence type="ECO:0000313" key="2">
    <source>
        <dbReference type="EMBL" id="CAF2142718.1"/>
    </source>
</evidence>
<reference evidence="2" key="3">
    <citation type="submission" date="2021-01" db="EMBL/GenBank/DDBJ databases">
        <authorList>
            <consortium name="Genoscope - CEA"/>
            <person name="William W."/>
        </authorList>
    </citation>
    <scope>NUCLEOTIDE SEQUENCE</scope>
</reference>
<reference evidence="3" key="2">
    <citation type="submission" date="2014-06" db="EMBL/GenBank/DDBJ databases">
        <authorList>
            <person name="Genoscope - CEA"/>
        </authorList>
    </citation>
    <scope>NUCLEOTIDE SEQUENCE</scope>
</reference>
<reference evidence="3 4" key="1">
    <citation type="journal article" date="2014" name="Science">
        <title>Plant genetics. Early allopolyploid evolution in the post-Neolithic Brassica napus oilseed genome.</title>
        <authorList>
            <person name="Chalhoub B."/>
            <person name="Denoeud F."/>
            <person name="Liu S."/>
            <person name="Parkin I.A."/>
            <person name="Tang H."/>
            <person name="Wang X."/>
            <person name="Chiquet J."/>
            <person name="Belcram H."/>
            <person name="Tong C."/>
            <person name="Samans B."/>
            <person name="Correa M."/>
            <person name="Da Silva C."/>
            <person name="Just J."/>
            <person name="Falentin C."/>
            <person name="Koh C.S."/>
            <person name="Le Clainche I."/>
            <person name="Bernard M."/>
            <person name="Bento P."/>
            <person name="Noel B."/>
            <person name="Labadie K."/>
            <person name="Alberti A."/>
            <person name="Charles M."/>
            <person name="Arnaud D."/>
            <person name="Guo H."/>
            <person name="Daviaud C."/>
            <person name="Alamery S."/>
            <person name="Jabbari K."/>
            <person name="Zhao M."/>
            <person name="Edger P.P."/>
            <person name="Chelaifa H."/>
            <person name="Tack D."/>
            <person name="Lassalle G."/>
            <person name="Mestiri I."/>
            <person name="Schnel N."/>
            <person name="Le Paslier M.C."/>
            <person name="Fan G."/>
            <person name="Renault V."/>
            <person name="Bayer P.E."/>
            <person name="Golicz A.A."/>
            <person name="Manoli S."/>
            <person name="Lee T.H."/>
            <person name="Thi V.H."/>
            <person name="Chalabi S."/>
            <person name="Hu Q."/>
            <person name="Fan C."/>
            <person name="Tollenaere R."/>
            <person name="Lu Y."/>
            <person name="Battail C."/>
            <person name="Shen J."/>
            <person name="Sidebottom C.H."/>
            <person name="Wang X."/>
            <person name="Canaguier A."/>
            <person name="Chauveau A."/>
            <person name="Berard A."/>
            <person name="Deniot G."/>
            <person name="Guan M."/>
            <person name="Liu Z."/>
            <person name="Sun F."/>
            <person name="Lim Y.P."/>
            <person name="Lyons E."/>
            <person name="Town C.D."/>
            <person name="Bancroft I."/>
            <person name="Wang X."/>
            <person name="Meng J."/>
            <person name="Ma J."/>
            <person name="Pires J.C."/>
            <person name="King G.J."/>
            <person name="Brunel D."/>
            <person name="Delourme R."/>
            <person name="Renard M."/>
            <person name="Aury J.M."/>
            <person name="Adams K.L."/>
            <person name="Batley J."/>
            <person name="Snowdon R.J."/>
            <person name="Tost J."/>
            <person name="Edwards D."/>
            <person name="Zhou Y."/>
            <person name="Hua W."/>
            <person name="Sharpe A.G."/>
            <person name="Paterson A.H."/>
            <person name="Guan C."/>
            <person name="Wincker P."/>
        </authorList>
    </citation>
    <scope>NUCLEOTIDE SEQUENCE [LARGE SCALE GENOMIC DNA]</scope>
    <source>
        <strain evidence="4">cv. Darmor-bzh</strain>
    </source>
</reference>
<evidence type="ECO:0000313" key="4">
    <source>
        <dbReference type="Proteomes" id="UP000028999"/>
    </source>
</evidence>
<organism evidence="3 4">
    <name type="scientific">Brassica napus</name>
    <name type="common">Rape</name>
    <dbReference type="NCBI Taxonomy" id="3708"/>
    <lineage>
        <taxon>Eukaryota</taxon>
        <taxon>Viridiplantae</taxon>
        <taxon>Streptophyta</taxon>
        <taxon>Embryophyta</taxon>
        <taxon>Tracheophyta</taxon>
        <taxon>Spermatophyta</taxon>
        <taxon>Magnoliopsida</taxon>
        <taxon>eudicotyledons</taxon>
        <taxon>Gunneridae</taxon>
        <taxon>Pentapetalae</taxon>
        <taxon>rosids</taxon>
        <taxon>malvids</taxon>
        <taxon>Brassicales</taxon>
        <taxon>Brassicaceae</taxon>
        <taxon>Brassiceae</taxon>
        <taxon>Brassica</taxon>
    </lineage>
</organism>
<dbReference type="Proteomes" id="UP000028999">
    <property type="component" value="Unassembled WGS sequence"/>
</dbReference>